<dbReference type="InterPro" id="IPR010730">
    <property type="entry name" value="HET"/>
</dbReference>
<dbReference type="InterPro" id="IPR052895">
    <property type="entry name" value="HetReg/Transcr_Mod"/>
</dbReference>
<name>A0AA40A0X9_9PEZI</name>
<dbReference type="PANTHER" id="PTHR24148">
    <property type="entry name" value="ANKYRIN REPEAT DOMAIN-CONTAINING PROTEIN 39 HOMOLOG-RELATED"/>
    <property type="match status" value="1"/>
</dbReference>
<feature type="domain" description="Heterokaryon incompatibility" evidence="1">
    <location>
        <begin position="45"/>
        <end position="129"/>
    </location>
</feature>
<accession>A0AA40A0X9</accession>
<reference evidence="2" key="1">
    <citation type="submission" date="2023-06" db="EMBL/GenBank/DDBJ databases">
        <title>Genome-scale phylogeny and comparative genomics of the fungal order Sordariales.</title>
        <authorList>
            <consortium name="Lawrence Berkeley National Laboratory"/>
            <person name="Hensen N."/>
            <person name="Bonometti L."/>
            <person name="Westerberg I."/>
            <person name="Brannstrom I.O."/>
            <person name="Guillou S."/>
            <person name="Cros-Aarteil S."/>
            <person name="Calhoun S."/>
            <person name="Haridas S."/>
            <person name="Kuo A."/>
            <person name="Mondo S."/>
            <person name="Pangilinan J."/>
            <person name="Riley R."/>
            <person name="Labutti K."/>
            <person name="Andreopoulos B."/>
            <person name="Lipzen A."/>
            <person name="Chen C."/>
            <person name="Yanf M."/>
            <person name="Daum C."/>
            <person name="Ng V."/>
            <person name="Clum A."/>
            <person name="Steindorff A."/>
            <person name="Ohm R."/>
            <person name="Martin F."/>
            <person name="Silar P."/>
            <person name="Natvig D."/>
            <person name="Lalanne C."/>
            <person name="Gautier V."/>
            <person name="Ament-Velasquez S.L."/>
            <person name="Kruys A."/>
            <person name="Hutchinson M.I."/>
            <person name="Powell A.J."/>
            <person name="Barry K."/>
            <person name="Miller A.N."/>
            <person name="Grigoriev I.V."/>
            <person name="Debuchy R."/>
            <person name="Gladieux P."/>
            <person name="Thoren M.H."/>
            <person name="Johannesson H."/>
        </authorList>
    </citation>
    <scope>NUCLEOTIDE SEQUENCE</scope>
    <source>
        <strain evidence="2">SMH4607-1</strain>
    </source>
</reference>
<protein>
    <submittedName>
        <fullName evidence="2">Heterokaryon incompatibility protein-domain-containing protein</fullName>
    </submittedName>
</protein>
<dbReference type="Pfam" id="PF06985">
    <property type="entry name" value="HET"/>
    <property type="match status" value="1"/>
</dbReference>
<evidence type="ECO:0000313" key="3">
    <source>
        <dbReference type="Proteomes" id="UP001172102"/>
    </source>
</evidence>
<feature type="non-terminal residue" evidence="2">
    <location>
        <position position="130"/>
    </location>
</feature>
<dbReference type="PANTHER" id="PTHR24148:SF64">
    <property type="entry name" value="HETEROKARYON INCOMPATIBILITY DOMAIN-CONTAINING PROTEIN"/>
    <property type="match status" value="1"/>
</dbReference>
<organism evidence="2 3">
    <name type="scientific">Lasiosphaeris hirsuta</name>
    <dbReference type="NCBI Taxonomy" id="260670"/>
    <lineage>
        <taxon>Eukaryota</taxon>
        <taxon>Fungi</taxon>
        <taxon>Dikarya</taxon>
        <taxon>Ascomycota</taxon>
        <taxon>Pezizomycotina</taxon>
        <taxon>Sordariomycetes</taxon>
        <taxon>Sordariomycetidae</taxon>
        <taxon>Sordariales</taxon>
        <taxon>Lasiosphaeriaceae</taxon>
        <taxon>Lasiosphaeris</taxon>
    </lineage>
</organism>
<proteinExistence type="predicted"/>
<sequence>MTPATFKYHSSPQDGEIRLLRVEPGSENEPVRCSLSIGKLQRGGYEALSYCWGTKPANRHILCDNQQFPVTENLLMALTRFRNTEQPRTLWIDAICINQTDLDEKSQQVAFMPSIYRKCTRVLVWLGEGD</sequence>
<dbReference type="Proteomes" id="UP001172102">
    <property type="component" value="Unassembled WGS sequence"/>
</dbReference>
<evidence type="ECO:0000313" key="2">
    <source>
        <dbReference type="EMBL" id="KAK0707273.1"/>
    </source>
</evidence>
<dbReference type="EMBL" id="JAUKUA010000006">
    <property type="protein sequence ID" value="KAK0707273.1"/>
    <property type="molecule type" value="Genomic_DNA"/>
</dbReference>
<evidence type="ECO:0000259" key="1">
    <source>
        <dbReference type="Pfam" id="PF06985"/>
    </source>
</evidence>
<comment type="caution">
    <text evidence="2">The sequence shown here is derived from an EMBL/GenBank/DDBJ whole genome shotgun (WGS) entry which is preliminary data.</text>
</comment>
<dbReference type="AlphaFoldDB" id="A0AA40A0X9"/>
<keyword evidence="3" id="KW-1185">Reference proteome</keyword>
<gene>
    <name evidence="2" type="ORF">B0H67DRAFT_494828</name>
</gene>